<protein>
    <submittedName>
        <fullName evidence="3">Glycosyltransferase</fullName>
    </submittedName>
</protein>
<dbReference type="CDD" id="cd03811">
    <property type="entry name" value="GT4_GT28_WabH-like"/>
    <property type="match status" value="1"/>
</dbReference>
<gene>
    <name evidence="3" type="ORF">DWY26_20335</name>
</gene>
<dbReference type="Proteomes" id="UP000284205">
    <property type="component" value="Unassembled WGS sequence"/>
</dbReference>
<dbReference type="Pfam" id="PF13439">
    <property type="entry name" value="Glyco_transf_4"/>
    <property type="match status" value="1"/>
</dbReference>
<dbReference type="GO" id="GO:0016757">
    <property type="term" value="F:glycosyltransferase activity"/>
    <property type="evidence" value="ECO:0007669"/>
    <property type="project" value="InterPro"/>
</dbReference>
<feature type="domain" description="Glycosyl transferase family 1" evidence="1">
    <location>
        <begin position="189"/>
        <end position="333"/>
    </location>
</feature>
<dbReference type="RefSeq" id="WP_122118999.1">
    <property type="nucleotide sequence ID" value="NZ_JAQCWB010000031.1"/>
</dbReference>
<dbReference type="PANTHER" id="PTHR45947">
    <property type="entry name" value="SULFOQUINOVOSYL TRANSFERASE SQD2"/>
    <property type="match status" value="1"/>
</dbReference>
<organism evidence="3 4">
    <name type="scientific">Bacteroides caccae</name>
    <dbReference type="NCBI Taxonomy" id="47678"/>
    <lineage>
        <taxon>Bacteria</taxon>
        <taxon>Pseudomonadati</taxon>
        <taxon>Bacteroidota</taxon>
        <taxon>Bacteroidia</taxon>
        <taxon>Bacteroidales</taxon>
        <taxon>Bacteroidaceae</taxon>
        <taxon>Bacteroides</taxon>
    </lineage>
</organism>
<name>A0A412FEH8_9BACE</name>
<feature type="domain" description="Glycosyltransferase subfamily 4-like N-terminal" evidence="2">
    <location>
        <begin position="13"/>
        <end position="171"/>
    </location>
</feature>
<dbReference type="InterPro" id="IPR050194">
    <property type="entry name" value="Glycosyltransferase_grp1"/>
</dbReference>
<dbReference type="InterPro" id="IPR001296">
    <property type="entry name" value="Glyco_trans_1"/>
</dbReference>
<dbReference type="InterPro" id="IPR028098">
    <property type="entry name" value="Glyco_trans_4-like_N"/>
</dbReference>
<keyword evidence="3" id="KW-0808">Transferase</keyword>
<evidence type="ECO:0000313" key="4">
    <source>
        <dbReference type="Proteomes" id="UP000284205"/>
    </source>
</evidence>
<reference evidence="3 4" key="1">
    <citation type="submission" date="2018-08" db="EMBL/GenBank/DDBJ databases">
        <title>A genome reference for cultivated species of the human gut microbiota.</title>
        <authorList>
            <person name="Zou Y."/>
            <person name="Xue W."/>
            <person name="Luo G."/>
        </authorList>
    </citation>
    <scope>NUCLEOTIDE SEQUENCE [LARGE SCALE GENOMIC DNA]</scope>
    <source>
        <strain evidence="3 4">AF24-29LB</strain>
    </source>
</reference>
<evidence type="ECO:0000313" key="3">
    <source>
        <dbReference type="EMBL" id="RGR66573.1"/>
    </source>
</evidence>
<dbReference type="AlphaFoldDB" id="A0A412FEH8"/>
<comment type="caution">
    <text evidence="3">The sequence shown here is derived from an EMBL/GenBank/DDBJ whole genome shotgun (WGS) entry which is preliminary data.</text>
</comment>
<dbReference type="PANTHER" id="PTHR45947:SF3">
    <property type="entry name" value="SULFOQUINOVOSYL TRANSFERASE SQD2"/>
    <property type="match status" value="1"/>
</dbReference>
<dbReference type="Gene3D" id="3.40.50.2000">
    <property type="entry name" value="Glycogen Phosphorylase B"/>
    <property type="match status" value="2"/>
</dbReference>
<sequence length="357" mass="40579">MKTIALFFPSFEVGGVEKVMIALANQLKSLQYEVVVIAKDKGVLRKLLYANVEVVDLGNRRIRSSLFFLKRILQKYKVDCLISGPDFPNFISIMANMFSRKKVKLIITQHCYFNIETKRLGIHGRIFPFLVKLLYHKADVVVAVSDGVKNMLKQMGVPAEKIIRIYNPIDFSLISKMACDNIDMDETFDKYIVYVGRLSYVKNVLLLIRAYALFHEQNTTYKLLIIGDGEDSDNLKHEVKRRGLSENVLFTGSMINPYPYIKKASLLVLPSLSESFGNIVVEAMFLNVTVVSTQTAGVNEINGNTDSIYMVSSFHDEGVLSDIMLYAISHPKDPKLLRIRANYFDANFIINEYISLL</sequence>
<evidence type="ECO:0000259" key="1">
    <source>
        <dbReference type="Pfam" id="PF00534"/>
    </source>
</evidence>
<dbReference type="SUPFAM" id="SSF53756">
    <property type="entry name" value="UDP-Glycosyltransferase/glycogen phosphorylase"/>
    <property type="match status" value="1"/>
</dbReference>
<accession>A0A412FEH8</accession>
<proteinExistence type="predicted"/>
<dbReference type="Pfam" id="PF00534">
    <property type="entry name" value="Glycos_transf_1"/>
    <property type="match status" value="1"/>
</dbReference>
<evidence type="ECO:0000259" key="2">
    <source>
        <dbReference type="Pfam" id="PF13439"/>
    </source>
</evidence>
<dbReference type="EMBL" id="QRUO01000028">
    <property type="protein sequence ID" value="RGR66573.1"/>
    <property type="molecule type" value="Genomic_DNA"/>
</dbReference>